<organism evidence="1 2">
    <name type="scientific">Leptospira interrogans str. UI 12621</name>
    <dbReference type="NCBI Taxonomy" id="1049937"/>
    <lineage>
        <taxon>Bacteria</taxon>
        <taxon>Pseudomonadati</taxon>
        <taxon>Spirochaetota</taxon>
        <taxon>Spirochaetia</taxon>
        <taxon>Leptospirales</taxon>
        <taxon>Leptospiraceae</taxon>
        <taxon>Leptospira</taxon>
    </lineage>
</organism>
<reference evidence="1 2" key="1">
    <citation type="submission" date="2012-09" db="EMBL/GenBank/DDBJ databases">
        <authorList>
            <person name="Harkins D.M."/>
            <person name="Durkin A.S."/>
            <person name="Brinkac L.M."/>
            <person name="Selengut J.D."/>
            <person name="Sanka R."/>
            <person name="DePew J."/>
            <person name="Purushe J."/>
            <person name="Chanthongthip A."/>
            <person name="Lattana O."/>
            <person name="Phetsouvanh R."/>
            <person name="Newton P.N."/>
            <person name="Vinetz J.M."/>
            <person name="Sutton G.G."/>
            <person name="Nelson W.C."/>
            <person name="Fouts D.E."/>
        </authorList>
    </citation>
    <scope>NUCLEOTIDE SEQUENCE [LARGE SCALE GENOMIC DNA]</scope>
    <source>
        <strain evidence="1 2">UI 12621</strain>
    </source>
</reference>
<name>A0A0F6H6V0_LEPIR</name>
<dbReference type="AlphaFoldDB" id="A0A0F6H6V0"/>
<dbReference type="Proteomes" id="UP000006324">
    <property type="component" value="Unassembled WGS sequence"/>
</dbReference>
<accession>A0A0F6H6V0</accession>
<gene>
    <name evidence="1" type="ORF">LEP1GSC104_2294</name>
</gene>
<proteinExistence type="predicted"/>
<evidence type="ECO:0000313" key="2">
    <source>
        <dbReference type="Proteomes" id="UP000006324"/>
    </source>
</evidence>
<evidence type="ECO:0000313" key="1">
    <source>
        <dbReference type="EMBL" id="EKO23956.1"/>
    </source>
</evidence>
<sequence length="41" mass="4928">MTRFVIKPEKIIHMGQFVAKLETHVILLKISKEYHANFLRF</sequence>
<comment type="caution">
    <text evidence="1">The sequence shown here is derived from an EMBL/GenBank/DDBJ whole genome shotgun (WGS) entry which is preliminary data.</text>
</comment>
<dbReference type="EMBL" id="AHNQ02000034">
    <property type="protein sequence ID" value="EKO23956.1"/>
    <property type="molecule type" value="Genomic_DNA"/>
</dbReference>
<protein>
    <submittedName>
        <fullName evidence="1">Uncharacterized protein</fullName>
    </submittedName>
</protein>